<dbReference type="AlphaFoldDB" id="A0A2M9R7E6"/>
<dbReference type="Proteomes" id="UP000231960">
    <property type="component" value="Unassembled WGS sequence"/>
</dbReference>
<protein>
    <submittedName>
        <fullName evidence="1">Uncharacterized protein</fullName>
    </submittedName>
</protein>
<accession>A0A2M9R7E6</accession>
<gene>
    <name evidence="1" type="ORF">CDL10_09635</name>
</gene>
<proteinExistence type="predicted"/>
<dbReference type="OrthoDB" id="9815802at2"/>
<dbReference type="RefSeq" id="WP_100678331.1">
    <property type="nucleotide sequence ID" value="NZ_NIPO01000001.1"/>
</dbReference>
<organism evidence="1 2">
    <name type="scientific">Avrilella dinanensis</name>
    <dbReference type="NCBI Taxonomy" id="2008672"/>
    <lineage>
        <taxon>Bacteria</taxon>
        <taxon>Pseudomonadati</taxon>
        <taxon>Bacteroidota</taxon>
        <taxon>Flavobacteriia</taxon>
        <taxon>Flavobacteriales</taxon>
        <taxon>Flavobacteriaceae</taxon>
        <taxon>Avrilella</taxon>
    </lineage>
</organism>
<evidence type="ECO:0000313" key="2">
    <source>
        <dbReference type="Proteomes" id="UP000231960"/>
    </source>
</evidence>
<sequence>MLKQICFWVLFFMFSVGYSQEINSLYSSKTIVTDSVSYVFKLEENALNSSFFEVTNTDGVILDSNLYHIDFQQAQIEFIQPQQDSLVVNYLKYPETLTKTHQIYSSNLIVPNEEGKHLFQIPVQKESNWIPFDGLNTNGSISRSITVGNNQNLVTQSNLDLQIIGKLSEKVSLKASIQDSNNPLQYGGYSQRIDEFDQIFIELYGNKWRVKAGDLFIENRLSRFLNFNKKVQGLYAQTSFGENDQTQVELGAAIARGQYAKSEFIGQEGNQGPYKLRGQNNELYILIIAGSERVFVNGRLLSQGENNDYVIDYNSGEIRFNPTFPITADMRIAIEYQYTDRNFTRFMTYGGIRHQQGKWDFGGYVYLESDMKNQPLQQNLNEEQVEILKQAGNDPAKMVAPSAYQDNYSDNKILYKKITTELYEYFEYSNNPQDTLYQVAFSFVGMNQGNYRLASNAAIGKIYEFTIPQNGIPQGDYEPVIQLVAPVKTLITTVQAAYTNEEKTKIEAEVALSNHDQNLFSSIDDQNNKGWAGNVKARQRLLDTNWKIDAFADIQFVHQNFKTIERLYNIEFNRDWNIGLIQGNQSMISAGINALKSPQQTLTYRFDRLEFSQSYLGQKHILEGKFQHKQWSFATQNSLLKADSETEFTDILRSSGQIDYRNKKYWAGNHWEGENYEVKDRITKAFNIQSQRYFQNTVFAGIGDTAGRYIETGYVYRVNDSLQDNRLKKFTTANSFYVKTQAFKTEKSQLQVYANYRMLEYKNDSLPNENTLNSKITYNDRFFNNLVQWQTIYENTSGALPQQEFTYIEVEPGMGTHMWNDYNGNGIQELEEFEPAPYPDLAIYIRLMLPNQLFIRTHQNRLTQLVSLNFQQWQNKEGWQKTLSHFHNQTTWILDKNREKGGKKIPLLPWTSSDEDVLAENSHFRNTLSFNRGKRRFESSYSYIVNNTKNLLNFGRIENHILTHQLDFNHLVKKIWNYNLAIQFDDVTSNSENYDAKNYHLKNIKLAPKISYLFSTSARWDFFYEYRKKENQLQGFETLEQHRLGTSFSFNGKKNFIINGEFSFYQNTFEGNAFSPVAYQMLEGLQPGRNLTWRLLFQRNLTKYLDMNISYDGRSGESAQTIHTGSIQLRAFF</sequence>
<evidence type="ECO:0000313" key="1">
    <source>
        <dbReference type="EMBL" id="PJR04774.1"/>
    </source>
</evidence>
<comment type="caution">
    <text evidence="1">The sequence shown here is derived from an EMBL/GenBank/DDBJ whole genome shotgun (WGS) entry which is preliminary data.</text>
</comment>
<keyword evidence="2" id="KW-1185">Reference proteome</keyword>
<name>A0A2M9R7E6_9FLAO</name>
<dbReference type="EMBL" id="NIPO01000001">
    <property type="protein sequence ID" value="PJR04774.1"/>
    <property type="molecule type" value="Genomic_DNA"/>
</dbReference>
<reference evidence="1 2" key="1">
    <citation type="submission" date="2017-06" db="EMBL/GenBank/DDBJ databases">
        <title>Description of Avrilella dinanensis gen. nov. sp. nov.</title>
        <authorList>
            <person name="Leyer C."/>
            <person name="Sassi M."/>
            <person name="Minet J."/>
            <person name="Kayal S."/>
            <person name="Cattoir V."/>
        </authorList>
    </citation>
    <scope>NUCLEOTIDE SEQUENCE [LARGE SCALE GENOMIC DNA]</scope>
    <source>
        <strain evidence="1 2">UR159</strain>
    </source>
</reference>